<proteinExistence type="predicted"/>
<dbReference type="EMBL" id="CAADFX010000189">
    <property type="protein sequence ID" value="VFK62863.1"/>
    <property type="molecule type" value="Genomic_DNA"/>
</dbReference>
<reference evidence="1" key="1">
    <citation type="submission" date="2019-02" db="EMBL/GenBank/DDBJ databases">
        <authorList>
            <person name="Gruber-Vodicka R. H."/>
            <person name="Seah K. B. B."/>
        </authorList>
    </citation>
    <scope>NUCLEOTIDE SEQUENCE</scope>
    <source>
        <strain evidence="1">BECK_BY1</strain>
    </source>
</reference>
<evidence type="ECO:0000313" key="1">
    <source>
        <dbReference type="EMBL" id="VFK62863.1"/>
    </source>
</evidence>
<gene>
    <name evidence="1" type="ORF">BECKTUN1418D_GA0071000_11894</name>
</gene>
<dbReference type="AlphaFoldDB" id="A0A451AA12"/>
<accession>A0A451AA12</accession>
<organism evidence="1">
    <name type="scientific">Candidatus Kentrum sp. TUN</name>
    <dbReference type="NCBI Taxonomy" id="2126343"/>
    <lineage>
        <taxon>Bacteria</taxon>
        <taxon>Pseudomonadati</taxon>
        <taxon>Pseudomonadota</taxon>
        <taxon>Gammaproteobacteria</taxon>
        <taxon>Candidatus Kentrum</taxon>
    </lineage>
</organism>
<protein>
    <submittedName>
        <fullName evidence="1">Uncharacterized protein</fullName>
    </submittedName>
</protein>
<name>A0A451AA12_9GAMM</name>
<sequence length="41" mass="4713">MDRIDAKETEATIRMRFTPFADSDLYRVGFIHMSAYALIGC</sequence>